<evidence type="ECO:0000256" key="2">
    <source>
        <dbReference type="PROSITE-ProRule" id="PRU00335"/>
    </source>
</evidence>
<dbReference type="Gene3D" id="1.10.357.10">
    <property type="entry name" value="Tetracycline Repressor, domain 2"/>
    <property type="match status" value="1"/>
</dbReference>
<dbReference type="InterPro" id="IPR001647">
    <property type="entry name" value="HTH_TetR"/>
</dbReference>
<protein>
    <submittedName>
        <fullName evidence="4">TetR/AcrR family transcriptional regulator</fullName>
    </submittedName>
</protein>
<evidence type="ECO:0000313" key="5">
    <source>
        <dbReference type="Proteomes" id="UP001596074"/>
    </source>
</evidence>
<dbReference type="Pfam" id="PF00440">
    <property type="entry name" value="TetR_N"/>
    <property type="match status" value="1"/>
</dbReference>
<reference evidence="5" key="1">
    <citation type="journal article" date="2019" name="Int. J. Syst. Evol. Microbiol.">
        <title>The Global Catalogue of Microorganisms (GCM) 10K type strain sequencing project: providing services to taxonomists for standard genome sequencing and annotation.</title>
        <authorList>
            <consortium name="The Broad Institute Genomics Platform"/>
            <consortium name="The Broad Institute Genome Sequencing Center for Infectious Disease"/>
            <person name="Wu L."/>
            <person name="Ma J."/>
        </authorList>
    </citation>
    <scope>NUCLEOTIDE SEQUENCE [LARGE SCALE GENOMIC DNA]</scope>
    <source>
        <strain evidence="5">KCTC 42087</strain>
    </source>
</reference>
<dbReference type="PROSITE" id="PS01081">
    <property type="entry name" value="HTH_TETR_1"/>
    <property type="match status" value="1"/>
</dbReference>
<proteinExistence type="predicted"/>
<dbReference type="InterPro" id="IPR009057">
    <property type="entry name" value="Homeodomain-like_sf"/>
</dbReference>
<feature type="DNA-binding region" description="H-T-H motif" evidence="2">
    <location>
        <begin position="42"/>
        <end position="61"/>
    </location>
</feature>
<sequence>MAPPEDLISPGLSLDEETGELTTRILDAALEEFGSYGLRRTSVDNVARRAGLARATVYRRFGSKKDLMQAVALREARRAMVVMVRAAERRPTIEDRLVEGFVTGVGLARGNPLLARLISAEPELILPYLTTDSRFVLTFARDFLAEQFRRSAGPPPVPAPDAAAEIMVRLAMSIFLAPQSCIPLETEADLRAFARTYLVPLLRTAP</sequence>
<accession>A0ABW1AIB4</accession>
<keyword evidence="1 2" id="KW-0238">DNA-binding</keyword>
<dbReference type="InterPro" id="IPR050109">
    <property type="entry name" value="HTH-type_TetR-like_transc_reg"/>
</dbReference>
<evidence type="ECO:0000259" key="3">
    <source>
        <dbReference type="PROSITE" id="PS50977"/>
    </source>
</evidence>
<organism evidence="4 5">
    <name type="scientific">Actinomadura rugatobispora</name>
    <dbReference type="NCBI Taxonomy" id="1994"/>
    <lineage>
        <taxon>Bacteria</taxon>
        <taxon>Bacillati</taxon>
        <taxon>Actinomycetota</taxon>
        <taxon>Actinomycetes</taxon>
        <taxon>Streptosporangiales</taxon>
        <taxon>Thermomonosporaceae</taxon>
        <taxon>Actinomadura</taxon>
    </lineage>
</organism>
<dbReference type="PANTHER" id="PTHR30055:SF153">
    <property type="entry name" value="HTH-TYPE TRANSCRIPTIONAL REPRESSOR RV3405C"/>
    <property type="match status" value="1"/>
</dbReference>
<dbReference type="SUPFAM" id="SSF46689">
    <property type="entry name" value="Homeodomain-like"/>
    <property type="match status" value="1"/>
</dbReference>
<name>A0ABW1AIB4_9ACTN</name>
<dbReference type="Proteomes" id="UP001596074">
    <property type="component" value="Unassembled WGS sequence"/>
</dbReference>
<gene>
    <name evidence="4" type="ORF">ACFPZN_52370</name>
</gene>
<dbReference type="RefSeq" id="WP_378292190.1">
    <property type="nucleotide sequence ID" value="NZ_JBHSON010000145.1"/>
</dbReference>
<evidence type="ECO:0000313" key="4">
    <source>
        <dbReference type="EMBL" id="MFC5754269.1"/>
    </source>
</evidence>
<dbReference type="Pfam" id="PF18556">
    <property type="entry name" value="TetR_C_35"/>
    <property type="match status" value="1"/>
</dbReference>
<dbReference type="PRINTS" id="PR00455">
    <property type="entry name" value="HTHTETR"/>
</dbReference>
<dbReference type="PROSITE" id="PS50977">
    <property type="entry name" value="HTH_TETR_2"/>
    <property type="match status" value="1"/>
</dbReference>
<keyword evidence="5" id="KW-1185">Reference proteome</keyword>
<dbReference type="InterPro" id="IPR023772">
    <property type="entry name" value="DNA-bd_HTH_TetR-type_CS"/>
</dbReference>
<dbReference type="PANTHER" id="PTHR30055">
    <property type="entry name" value="HTH-TYPE TRANSCRIPTIONAL REGULATOR RUTR"/>
    <property type="match status" value="1"/>
</dbReference>
<dbReference type="InterPro" id="IPR040611">
    <property type="entry name" value="AlkX_C"/>
</dbReference>
<feature type="domain" description="HTH tetR-type" evidence="3">
    <location>
        <begin position="19"/>
        <end position="79"/>
    </location>
</feature>
<comment type="caution">
    <text evidence="4">The sequence shown here is derived from an EMBL/GenBank/DDBJ whole genome shotgun (WGS) entry which is preliminary data.</text>
</comment>
<dbReference type="EMBL" id="JBHSON010000145">
    <property type="protein sequence ID" value="MFC5754269.1"/>
    <property type="molecule type" value="Genomic_DNA"/>
</dbReference>
<evidence type="ECO:0000256" key="1">
    <source>
        <dbReference type="ARBA" id="ARBA00023125"/>
    </source>
</evidence>